<dbReference type="Gene3D" id="3.40.718.10">
    <property type="entry name" value="Isopropylmalate Dehydrogenase"/>
    <property type="match status" value="1"/>
</dbReference>
<dbReference type="Proteomes" id="UP000094893">
    <property type="component" value="Unassembled WGS sequence"/>
</dbReference>
<gene>
    <name evidence="5" type="ORF">A6M23_16765</name>
    <name evidence="6" type="ORF">A6P07_13740</name>
</gene>
<evidence type="ECO:0000313" key="6">
    <source>
        <dbReference type="EMBL" id="OCX70653.1"/>
    </source>
</evidence>
<dbReference type="Proteomes" id="UP000095008">
    <property type="component" value="Unassembled WGS sequence"/>
</dbReference>
<dbReference type="RefSeq" id="WP_024894595.1">
    <property type="nucleotide sequence ID" value="NZ_DAIAWO010000101.1"/>
</dbReference>
<keyword evidence="2 6" id="KW-0808">Transferase</keyword>
<evidence type="ECO:0000256" key="3">
    <source>
        <dbReference type="ARBA" id="ARBA00023315"/>
    </source>
</evidence>
<comment type="caution">
    <text evidence="6">The sequence shown here is derived from an EMBL/GenBank/DDBJ whole genome shotgun (WGS) entry which is preliminary data.</text>
</comment>
<dbReference type="InterPro" id="IPR050500">
    <property type="entry name" value="Phos_Acetyltrans/Butyryltrans"/>
</dbReference>
<evidence type="ECO:0000256" key="2">
    <source>
        <dbReference type="ARBA" id="ARBA00022679"/>
    </source>
</evidence>
<dbReference type="Pfam" id="PF01515">
    <property type="entry name" value="PTA_PTB"/>
    <property type="match status" value="1"/>
</dbReference>
<evidence type="ECO:0000313" key="5">
    <source>
        <dbReference type="EMBL" id="OCX68897.1"/>
    </source>
</evidence>
<feature type="domain" description="Phosphate acetyl/butaryl transferase" evidence="4">
    <location>
        <begin position="81"/>
        <end position="296"/>
    </location>
</feature>
<dbReference type="AlphaFoldDB" id="A0A1C2J4A4"/>
<evidence type="ECO:0000313" key="8">
    <source>
        <dbReference type="Proteomes" id="UP000095008"/>
    </source>
</evidence>
<evidence type="ECO:0000313" key="7">
    <source>
        <dbReference type="Proteomes" id="UP000094893"/>
    </source>
</evidence>
<dbReference type="EMBL" id="LWSA01000192">
    <property type="protein sequence ID" value="OCX70653.1"/>
    <property type="molecule type" value="Genomic_DNA"/>
</dbReference>
<dbReference type="InterPro" id="IPR012147">
    <property type="entry name" value="P_Ac_Bu_trans"/>
</dbReference>
<dbReference type="NCBIfam" id="NF006045">
    <property type="entry name" value="PRK08190.1"/>
    <property type="match status" value="1"/>
</dbReference>
<name>A0A1C2J4A4_ACITH</name>
<dbReference type="PANTHER" id="PTHR43356:SF2">
    <property type="entry name" value="PHOSPHATE ACETYLTRANSFERASE"/>
    <property type="match status" value="1"/>
</dbReference>
<dbReference type="GO" id="GO:0016746">
    <property type="term" value="F:acyltransferase activity"/>
    <property type="evidence" value="ECO:0007669"/>
    <property type="project" value="UniProtKB-KW"/>
</dbReference>
<keyword evidence="8" id="KW-1185">Reference proteome</keyword>
<dbReference type="SUPFAM" id="SSF53659">
    <property type="entry name" value="Isocitrate/Isopropylmalate dehydrogenase-like"/>
    <property type="match status" value="1"/>
</dbReference>
<dbReference type="OrthoDB" id="9774179at2"/>
<reference evidence="6 7" key="1">
    <citation type="journal article" date="2016" name="Int. J. Mol. Sci.">
        <title>Comparative genomics of the extreme acidophile Acidithiobacillus thiooxidans reveals intraspecific divergence and niche adaptation.</title>
        <authorList>
            <person name="Zhang X."/>
            <person name="Feng X."/>
            <person name="Tao J."/>
            <person name="Ma L."/>
            <person name="Xiao Y."/>
            <person name="Liang Y."/>
            <person name="Liu X."/>
            <person name="Yin H."/>
        </authorList>
    </citation>
    <scope>NUCLEOTIDE SEQUENCE [LARGE SCALE GENOMIC DNA]</scope>
    <source>
        <strain evidence="6 7">A02</strain>
        <strain evidence="5">DXS-W</strain>
    </source>
</reference>
<protein>
    <submittedName>
        <fullName evidence="6">Phosphate acetyltransferase</fullName>
    </submittedName>
</protein>
<proteinExistence type="inferred from homology"/>
<evidence type="ECO:0000256" key="1">
    <source>
        <dbReference type="ARBA" id="ARBA00005656"/>
    </source>
</evidence>
<dbReference type="eggNOG" id="COG0280">
    <property type="taxonomic scope" value="Bacteria"/>
</dbReference>
<accession>A0A1C2J4A4</accession>
<comment type="similarity">
    <text evidence="1">Belongs to the phosphate acetyltransferase and butyryltransferase family.</text>
</comment>
<dbReference type="PIRSF" id="PIRSF000428">
    <property type="entry name" value="P_Ac_trans"/>
    <property type="match status" value="1"/>
</dbReference>
<dbReference type="PANTHER" id="PTHR43356">
    <property type="entry name" value="PHOSPHATE ACETYLTRANSFERASE"/>
    <property type="match status" value="1"/>
</dbReference>
<dbReference type="GeneID" id="60696366"/>
<dbReference type="EMBL" id="LWRY01000244">
    <property type="protein sequence ID" value="OCX68897.1"/>
    <property type="molecule type" value="Genomic_DNA"/>
</dbReference>
<dbReference type="STRING" id="930.GCA_002079865_01889"/>
<sequence>MAYPHFDDLLAAIAPLPDIPVAVVDAAEEHVLLGACEAKKQSIVEPILIGDPDKIRHLLQQMGADSGTCPNFQIVAADNPDDAADKGVEMVLSGAAKALMKGHLHSDAFLHPILAKLRTEKRLSHIFVTDISSYHKLLLITDAAINITPDLPTKAAILQNAIDLAHILDVAHPKAAILSAVEVVNPAIASTVDAACLSKMAERGQITDALVDGPLAFDNAISRESAQIKGIRSEVAGDADILLVPDLVSGNILAKDLEYLAGATMAGIVMGARVPVILTSRSDPARARLVSAALAALIHYHKTGAHSQ</sequence>
<organism evidence="6 7">
    <name type="scientific">Acidithiobacillus thiooxidans</name>
    <name type="common">Thiobacillus thiooxidans</name>
    <dbReference type="NCBI Taxonomy" id="930"/>
    <lineage>
        <taxon>Bacteria</taxon>
        <taxon>Pseudomonadati</taxon>
        <taxon>Pseudomonadota</taxon>
        <taxon>Acidithiobacillia</taxon>
        <taxon>Acidithiobacillales</taxon>
        <taxon>Acidithiobacillaceae</taxon>
        <taxon>Acidithiobacillus</taxon>
    </lineage>
</organism>
<evidence type="ECO:0000259" key="4">
    <source>
        <dbReference type="Pfam" id="PF01515"/>
    </source>
</evidence>
<keyword evidence="3" id="KW-0012">Acyltransferase</keyword>
<dbReference type="InterPro" id="IPR002505">
    <property type="entry name" value="PTA_PTB"/>
</dbReference>